<dbReference type="Pfam" id="PF00005">
    <property type="entry name" value="ABC_tran"/>
    <property type="match status" value="2"/>
</dbReference>
<evidence type="ECO:0000256" key="3">
    <source>
        <dbReference type="ARBA" id="ARBA00022597"/>
    </source>
</evidence>
<keyword evidence="4" id="KW-0677">Repeat</keyword>
<dbReference type="AlphaFoldDB" id="A0A0N0XII7"/>
<dbReference type="GO" id="GO:0016887">
    <property type="term" value="F:ATP hydrolysis activity"/>
    <property type="evidence" value="ECO:0007669"/>
    <property type="project" value="InterPro"/>
</dbReference>
<reference evidence="10 11" key="1">
    <citation type="submission" date="2015-07" db="EMBL/GenBank/DDBJ databases">
        <title>Draft genome sequence of the Amantichitinum ursilacus IGB-41, a new chitin-degrading bacterium.</title>
        <authorList>
            <person name="Kirstahler P."/>
            <person name="Guenther M."/>
            <person name="Grumaz C."/>
            <person name="Rupp S."/>
            <person name="Zibek S."/>
            <person name="Sohn K."/>
        </authorList>
    </citation>
    <scope>NUCLEOTIDE SEQUENCE [LARGE SCALE GENOMIC DNA]</scope>
    <source>
        <strain evidence="10 11">IGB-41</strain>
    </source>
</reference>
<feature type="domain" description="ABC transporter" evidence="9">
    <location>
        <begin position="11"/>
        <end position="250"/>
    </location>
</feature>
<keyword evidence="5" id="KW-0547">Nucleotide-binding</keyword>
<gene>
    <name evidence="10" type="primary">araG_3</name>
    <name evidence="10" type="ORF">WG78_16780</name>
</gene>
<keyword evidence="11" id="KW-1185">Reference proteome</keyword>
<dbReference type="SUPFAM" id="SSF52540">
    <property type="entry name" value="P-loop containing nucleoside triphosphate hydrolases"/>
    <property type="match status" value="2"/>
</dbReference>
<dbReference type="PROSITE" id="PS50893">
    <property type="entry name" value="ABC_TRANSPORTER_2"/>
    <property type="match status" value="2"/>
</dbReference>
<keyword evidence="8" id="KW-0472">Membrane</keyword>
<dbReference type="InterPro" id="IPR003593">
    <property type="entry name" value="AAA+_ATPase"/>
</dbReference>
<evidence type="ECO:0000256" key="4">
    <source>
        <dbReference type="ARBA" id="ARBA00022737"/>
    </source>
</evidence>
<keyword evidence="2" id="KW-1003">Cell membrane</keyword>
<keyword evidence="3" id="KW-0762">Sugar transport</keyword>
<keyword evidence="10" id="KW-0378">Hydrolase</keyword>
<evidence type="ECO:0000256" key="5">
    <source>
        <dbReference type="ARBA" id="ARBA00022741"/>
    </source>
</evidence>
<dbReference type="RefSeq" id="WP_083459254.1">
    <property type="nucleotide sequence ID" value="NZ_LAQT01000027.1"/>
</dbReference>
<feature type="domain" description="ABC transporter" evidence="9">
    <location>
        <begin position="255"/>
        <end position="507"/>
    </location>
</feature>
<dbReference type="PATRIC" id="fig|857265.3.peg.3440"/>
<dbReference type="PANTHER" id="PTHR43790:SF3">
    <property type="entry name" value="D-ALLOSE IMPORT ATP-BINDING PROTEIN ALSA-RELATED"/>
    <property type="match status" value="1"/>
</dbReference>
<keyword evidence="6 10" id="KW-0067">ATP-binding</keyword>
<keyword evidence="1" id="KW-0813">Transport</keyword>
<protein>
    <submittedName>
        <fullName evidence="10">Arabinose import ATP-binding protein AraG</fullName>
        <ecNumber evidence="10">3.6.3.17</ecNumber>
    </submittedName>
</protein>
<dbReference type="EC" id="3.6.3.17" evidence="10"/>
<dbReference type="PANTHER" id="PTHR43790">
    <property type="entry name" value="CARBOHYDRATE TRANSPORT ATP-BINDING PROTEIN MG119-RELATED"/>
    <property type="match status" value="1"/>
</dbReference>
<accession>A0A0N0XII7</accession>
<name>A0A0N0XII7_9NEIS</name>
<dbReference type="OrthoDB" id="9776369at2"/>
<dbReference type="Proteomes" id="UP000037939">
    <property type="component" value="Unassembled WGS sequence"/>
</dbReference>
<dbReference type="InterPro" id="IPR050107">
    <property type="entry name" value="ABC_carbohydrate_import_ATPase"/>
</dbReference>
<dbReference type="EMBL" id="LAQT01000027">
    <property type="protein sequence ID" value="KPC50728.1"/>
    <property type="molecule type" value="Genomic_DNA"/>
</dbReference>
<evidence type="ECO:0000313" key="11">
    <source>
        <dbReference type="Proteomes" id="UP000037939"/>
    </source>
</evidence>
<dbReference type="CDD" id="cd03216">
    <property type="entry name" value="ABC_Carb_Monos_I"/>
    <property type="match status" value="1"/>
</dbReference>
<dbReference type="STRING" id="857265.WG78_16780"/>
<dbReference type="Gene3D" id="3.40.50.300">
    <property type="entry name" value="P-loop containing nucleotide triphosphate hydrolases"/>
    <property type="match status" value="2"/>
</dbReference>
<sequence>MTSTLPDTPLLVLRQIRKRFGATVALDGVDLSVRAGEVVALMGANGAGKSTLVKIIAGASQADEGELLWAGVPTVFDSPRAALQAGVATVHQQTSQLGVPGLSVAENLLLGRLCSARSAVLISPAHIQQQAAAIAGDIAPDLPLHADFADLTTAQRQLMALARALHEQARLIIFDEPTASLSQAESVRLFAMIERLKAAGIAILYVSHRLADLRRIADRAVVLRNGRVAGTFAAPLDLDAAVRALVGSTLPTRPAKNVDVVRGAVPRLALKQIQLRPDSTPFDLNLHAGEVIALTGNLGAGKTSLLQALFGLQRWHAGRVLLDGKNWQPRHCADAIDAGVFMAGEDRWRSSFLPVDSLGARLADLIALPHLRRLFGSGWIKPGQLDETAQLWINRLGIRCQGPNDTPDLLSGGNQQKVVLARWQSQPSRVLLLDEPFQGVDVGARHDLVASIRAASDTAVLIATSDLDEALEVADRVLIMDQHTLHDPGQHADAGSLIEHLEHLERFALGITATPRAATPAPLTESVL</sequence>
<dbReference type="GO" id="GO:0005524">
    <property type="term" value="F:ATP binding"/>
    <property type="evidence" value="ECO:0007669"/>
    <property type="project" value="UniProtKB-KW"/>
</dbReference>
<keyword evidence="7" id="KW-1278">Translocase</keyword>
<comment type="caution">
    <text evidence="10">The sequence shown here is derived from an EMBL/GenBank/DDBJ whole genome shotgun (WGS) entry which is preliminary data.</text>
</comment>
<evidence type="ECO:0000256" key="8">
    <source>
        <dbReference type="ARBA" id="ARBA00023136"/>
    </source>
</evidence>
<dbReference type="InterPro" id="IPR003439">
    <property type="entry name" value="ABC_transporter-like_ATP-bd"/>
</dbReference>
<proteinExistence type="predicted"/>
<evidence type="ECO:0000313" key="10">
    <source>
        <dbReference type="EMBL" id="KPC50728.1"/>
    </source>
</evidence>
<evidence type="ECO:0000259" key="9">
    <source>
        <dbReference type="PROSITE" id="PS50893"/>
    </source>
</evidence>
<evidence type="ECO:0000256" key="7">
    <source>
        <dbReference type="ARBA" id="ARBA00022967"/>
    </source>
</evidence>
<dbReference type="SMART" id="SM00382">
    <property type="entry name" value="AAA"/>
    <property type="match status" value="2"/>
</dbReference>
<organism evidence="10 11">
    <name type="scientific">Amantichitinum ursilacus</name>
    <dbReference type="NCBI Taxonomy" id="857265"/>
    <lineage>
        <taxon>Bacteria</taxon>
        <taxon>Pseudomonadati</taxon>
        <taxon>Pseudomonadota</taxon>
        <taxon>Betaproteobacteria</taxon>
        <taxon>Neisseriales</taxon>
        <taxon>Chitinibacteraceae</taxon>
        <taxon>Amantichitinum</taxon>
    </lineage>
</organism>
<evidence type="ECO:0000256" key="1">
    <source>
        <dbReference type="ARBA" id="ARBA00022448"/>
    </source>
</evidence>
<evidence type="ECO:0000256" key="2">
    <source>
        <dbReference type="ARBA" id="ARBA00022475"/>
    </source>
</evidence>
<evidence type="ECO:0000256" key="6">
    <source>
        <dbReference type="ARBA" id="ARBA00022840"/>
    </source>
</evidence>
<dbReference type="InterPro" id="IPR027417">
    <property type="entry name" value="P-loop_NTPase"/>
</dbReference>